<proteinExistence type="predicted"/>
<dbReference type="EMBL" id="MDYQ01000292">
    <property type="protein sequence ID" value="PRP76945.1"/>
    <property type="molecule type" value="Genomic_DNA"/>
</dbReference>
<evidence type="ECO:0008006" key="4">
    <source>
        <dbReference type="Google" id="ProtNLM"/>
    </source>
</evidence>
<feature type="transmembrane region" description="Helical" evidence="1">
    <location>
        <begin position="12"/>
        <end position="33"/>
    </location>
</feature>
<keyword evidence="1" id="KW-0472">Membrane</keyword>
<evidence type="ECO:0000256" key="1">
    <source>
        <dbReference type="SAM" id="Phobius"/>
    </source>
</evidence>
<keyword evidence="1" id="KW-1133">Transmembrane helix</keyword>
<keyword evidence="3" id="KW-1185">Reference proteome</keyword>
<dbReference type="AlphaFoldDB" id="A0A2P6MZ12"/>
<gene>
    <name evidence="2" type="ORF">PROFUN_06223</name>
</gene>
<dbReference type="Proteomes" id="UP000241769">
    <property type="component" value="Unassembled WGS sequence"/>
</dbReference>
<accession>A0A2P6MZ12</accession>
<evidence type="ECO:0000313" key="3">
    <source>
        <dbReference type="Proteomes" id="UP000241769"/>
    </source>
</evidence>
<organism evidence="2 3">
    <name type="scientific">Planoprotostelium fungivorum</name>
    <dbReference type="NCBI Taxonomy" id="1890364"/>
    <lineage>
        <taxon>Eukaryota</taxon>
        <taxon>Amoebozoa</taxon>
        <taxon>Evosea</taxon>
        <taxon>Variosea</taxon>
        <taxon>Cavosteliida</taxon>
        <taxon>Cavosteliaceae</taxon>
        <taxon>Planoprotostelium</taxon>
    </lineage>
</organism>
<comment type="caution">
    <text evidence="2">The sequence shown here is derived from an EMBL/GenBank/DDBJ whole genome shotgun (WGS) entry which is preliminary data.</text>
</comment>
<sequence>MSINDLSRADQWRLAITIYVCLLIGGGLFNLVWSCTFFTPVGKFWPGSKKCQVLAGMLGLCAIQRTASAFTVRMYIAGLSFVTLLTLGLMIGGLVQINRWGILCQECSNGDILTMVIILTIFEVLIGLSCIYCAKSYHDTIQDEDVFGVLDSESLMGNHHLFDRQVSTTTVK</sequence>
<name>A0A2P6MZ12_9EUKA</name>
<feature type="transmembrane region" description="Helical" evidence="1">
    <location>
        <begin position="112"/>
        <end position="134"/>
    </location>
</feature>
<evidence type="ECO:0000313" key="2">
    <source>
        <dbReference type="EMBL" id="PRP76945.1"/>
    </source>
</evidence>
<feature type="transmembrane region" description="Helical" evidence="1">
    <location>
        <begin position="79"/>
        <end position="100"/>
    </location>
</feature>
<reference evidence="2 3" key="1">
    <citation type="journal article" date="2018" name="Genome Biol. Evol.">
        <title>Multiple Roots of Fruiting Body Formation in Amoebozoa.</title>
        <authorList>
            <person name="Hillmann F."/>
            <person name="Forbes G."/>
            <person name="Novohradska S."/>
            <person name="Ferling I."/>
            <person name="Riege K."/>
            <person name="Groth M."/>
            <person name="Westermann M."/>
            <person name="Marz M."/>
            <person name="Spaller T."/>
            <person name="Winckler T."/>
            <person name="Schaap P."/>
            <person name="Glockner G."/>
        </authorList>
    </citation>
    <scope>NUCLEOTIDE SEQUENCE [LARGE SCALE GENOMIC DNA]</scope>
    <source>
        <strain evidence="2 3">Jena</strain>
    </source>
</reference>
<keyword evidence="1" id="KW-0812">Transmembrane</keyword>
<protein>
    <recommendedName>
        <fullName evidence="4">Transmembrane protein</fullName>
    </recommendedName>
</protein>
<dbReference type="InParanoid" id="A0A2P6MZ12"/>